<feature type="non-terminal residue" evidence="1">
    <location>
        <position position="127"/>
    </location>
</feature>
<gene>
    <name evidence="1" type="ORF">DZF93_02995</name>
</gene>
<organism evidence="1 2">
    <name type="scientific">Clavibacter michiganensis subsp. insidiosus</name>
    <dbReference type="NCBI Taxonomy" id="33014"/>
    <lineage>
        <taxon>Bacteria</taxon>
        <taxon>Bacillati</taxon>
        <taxon>Actinomycetota</taxon>
        <taxon>Actinomycetes</taxon>
        <taxon>Micrococcales</taxon>
        <taxon>Microbacteriaceae</taxon>
        <taxon>Clavibacter</taxon>
    </lineage>
</organism>
<dbReference type="Proteomes" id="UP000266634">
    <property type="component" value="Unassembled WGS sequence"/>
</dbReference>
<dbReference type="GO" id="GO:0032259">
    <property type="term" value="P:methylation"/>
    <property type="evidence" value="ECO:0007669"/>
    <property type="project" value="UniProtKB-KW"/>
</dbReference>
<reference evidence="1 2" key="1">
    <citation type="submission" date="2018-08" db="EMBL/GenBank/DDBJ databases">
        <title>Genome Sequence of Clavibacter michiganensis Subspecies type strains, and the Atypical Peach-Colored Strains Isolated from Tomato.</title>
        <authorList>
            <person name="Osdaghi E."/>
            <person name="Portier P."/>
            <person name="Briand M."/>
            <person name="Jacques M.-A."/>
        </authorList>
    </citation>
    <scope>NUCLEOTIDE SEQUENCE [LARGE SCALE GENOMIC DNA]</scope>
    <source>
        <strain evidence="1 2">CFBP 6488</strain>
    </source>
</reference>
<evidence type="ECO:0000313" key="1">
    <source>
        <dbReference type="EMBL" id="RIJ44394.1"/>
    </source>
</evidence>
<dbReference type="InterPro" id="IPR029063">
    <property type="entry name" value="SAM-dependent_MTases_sf"/>
</dbReference>
<dbReference type="EMBL" id="QWEA01000058">
    <property type="protein sequence ID" value="RIJ44394.1"/>
    <property type="molecule type" value="Genomic_DNA"/>
</dbReference>
<keyword evidence="1" id="KW-0489">Methyltransferase</keyword>
<evidence type="ECO:0000313" key="2">
    <source>
        <dbReference type="Proteomes" id="UP000266634"/>
    </source>
</evidence>
<dbReference type="GO" id="GO:0008168">
    <property type="term" value="F:methyltransferase activity"/>
    <property type="evidence" value="ECO:0007669"/>
    <property type="project" value="UniProtKB-KW"/>
</dbReference>
<protein>
    <submittedName>
        <fullName evidence="1">SAM-dependent methyltransferase</fullName>
    </submittedName>
</protein>
<keyword evidence="1" id="KW-0808">Transferase</keyword>
<accession>A0A399SMZ3</accession>
<comment type="caution">
    <text evidence="1">The sequence shown here is derived from an EMBL/GenBank/DDBJ whole genome shotgun (WGS) entry which is preliminary data.</text>
</comment>
<dbReference type="SUPFAM" id="SSF53335">
    <property type="entry name" value="S-adenosyl-L-methionine-dependent methyltransferases"/>
    <property type="match status" value="1"/>
</dbReference>
<proteinExistence type="predicted"/>
<dbReference type="AlphaFoldDB" id="A0A399SMZ3"/>
<sequence>MDLVRLASWLRCPTCGDDLHAVPPLVIRCDRGHSVDANKRGYATLLAPGTRVTGDTSEMLAARDRFLERSHYTLLVDALVQAIAAVVGGPSGSAADAGPRFLDAGCGTGHYLRAVLDRSAGAIGLAA</sequence>
<dbReference type="Gene3D" id="3.40.50.150">
    <property type="entry name" value="Vaccinia Virus protein VP39"/>
    <property type="match status" value="1"/>
</dbReference>
<name>A0A399SMZ3_9MICO</name>